<dbReference type="OrthoDB" id="5950721at2759"/>
<dbReference type="InterPro" id="IPR013087">
    <property type="entry name" value="Znf_C2H2_type"/>
</dbReference>
<dbReference type="EMBL" id="CM012439">
    <property type="protein sequence ID" value="RVE74922.1"/>
    <property type="molecule type" value="Genomic_DNA"/>
</dbReference>
<keyword evidence="7" id="KW-0804">Transcription</keyword>
<accession>A0A3S2MUS3</accession>
<keyword evidence="5" id="KW-0805">Transcription regulation</keyword>
<reference evidence="12 13" key="2">
    <citation type="submission" date="2019-01" db="EMBL/GenBank/DDBJ databases">
        <title>A chromosome length genome reference of the Java medaka (oryzias javanicus).</title>
        <authorList>
            <person name="Herpin A."/>
            <person name="Takehana Y."/>
            <person name="Naruse K."/>
            <person name="Ansai S."/>
            <person name="Kawaguchi M."/>
        </authorList>
    </citation>
    <scope>NUCLEOTIDE SEQUENCE [LARGE SCALE GENOMIC DNA]</scope>
    <source>
        <strain evidence="12">RS831</strain>
        <tissue evidence="12">Whole body</tissue>
    </source>
</reference>
<evidence type="ECO:0000256" key="7">
    <source>
        <dbReference type="ARBA" id="ARBA00023163"/>
    </source>
</evidence>
<dbReference type="GO" id="GO:0008270">
    <property type="term" value="F:zinc ion binding"/>
    <property type="evidence" value="ECO:0007669"/>
    <property type="project" value="UniProtKB-KW"/>
</dbReference>
<evidence type="ECO:0000256" key="4">
    <source>
        <dbReference type="ARBA" id="ARBA00022833"/>
    </source>
</evidence>
<keyword evidence="8" id="KW-0539">Nucleus</keyword>
<organism evidence="12 13">
    <name type="scientific">Oryzias javanicus</name>
    <name type="common">Javanese ricefish</name>
    <name type="synonym">Aplocheilus javanicus</name>
    <dbReference type="NCBI Taxonomy" id="123683"/>
    <lineage>
        <taxon>Eukaryota</taxon>
        <taxon>Metazoa</taxon>
        <taxon>Chordata</taxon>
        <taxon>Craniata</taxon>
        <taxon>Vertebrata</taxon>
        <taxon>Euteleostomi</taxon>
        <taxon>Actinopterygii</taxon>
        <taxon>Neopterygii</taxon>
        <taxon>Teleostei</taxon>
        <taxon>Neoteleostei</taxon>
        <taxon>Acanthomorphata</taxon>
        <taxon>Ovalentaria</taxon>
        <taxon>Atherinomorphae</taxon>
        <taxon>Beloniformes</taxon>
        <taxon>Adrianichthyidae</taxon>
        <taxon>Oryziinae</taxon>
        <taxon>Oryzias</taxon>
    </lineage>
</organism>
<evidence type="ECO:0000313" key="13">
    <source>
        <dbReference type="Proteomes" id="UP000283210"/>
    </source>
</evidence>
<evidence type="ECO:0000256" key="9">
    <source>
        <dbReference type="PROSITE-ProRule" id="PRU00042"/>
    </source>
</evidence>
<dbReference type="PANTHER" id="PTHR13006:SF6">
    <property type="entry name" value="ZINC FINGER PROTEIN 395"/>
    <property type="match status" value="1"/>
</dbReference>
<feature type="region of interest" description="Disordered" evidence="10">
    <location>
        <begin position="142"/>
        <end position="183"/>
    </location>
</feature>
<dbReference type="GO" id="GO:0000978">
    <property type="term" value="F:RNA polymerase II cis-regulatory region sequence-specific DNA binding"/>
    <property type="evidence" value="ECO:0007669"/>
    <property type="project" value="TreeGrafter"/>
</dbReference>
<keyword evidence="3 9" id="KW-0863">Zinc-finger</keyword>
<evidence type="ECO:0000256" key="2">
    <source>
        <dbReference type="ARBA" id="ARBA00022723"/>
    </source>
</evidence>
<dbReference type="SMART" id="SM01366">
    <property type="entry name" value="c-clamp"/>
    <property type="match status" value="1"/>
</dbReference>
<evidence type="ECO:0000259" key="11">
    <source>
        <dbReference type="PROSITE" id="PS50157"/>
    </source>
</evidence>
<feature type="compositionally biased region" description="Low complexity" evidence="10">
    <location>
        <begin position="241"/>
        <end position="251"/>
    </location>
</feature>
<dbReference type="PROSITE" id="PS50157">
    <property type="entry name" value="ZINC_FINGER_C2H2_2"/>
    <property type="match status" value="1"/>
</dbReference>
<keyword evidence="2" id="KW-0479">Metal-binding</keyword>
<evidence type="ECO:0000256" key="3">
    <source>
        <dbReference type="ARBA" id="ARBA00022771"/>
    </source>
</evidence>
<feature type="compositionally biased region" description="Low complexity" evidence="10">
    <location>
        <begin position="161"/>
        <end position="171"/>
    </location>
</feature>
<keyword evidence="13" id="KW-1185">Reference proteome</keyword>
<evidence type="ECO:0000256" key="1">
    <source>
        <dbReference type="ARBA" id="ARBA00004123"/>
    </source>
</evidence>
<feature type="region of interest" description="Disordered" evidence="10">
    <location>
        <begin position="202"/>
        <end position="261"/>
    </location>
</feature>
<dbReference type="InterPro" id="IPR052253">
    <property type="entry name" value="CR1/CR2-DNA-binding_regulator"/>
</dbReference>
<sequence length="481" mass="51913">MSSAVDGPGFPRLYNDLPPAQTHRFHQREIRSWCSRLLGWTAHTHTHTRTHTPVPIEQQWTHTELQQDSLLVLLVVSADMLPKTRLGKRSPFGALVSSACSTAEAAKTSWTTAMGSEQQGISRVKGHGDLKVYFQCSGAGEGSGALDPSGNAPADAAVGASSHRSSRSVSSCIDVPRSSRGAQEVDMDELMAAMVLSSLSCSPPPKALPPPNSAGPFMESGPELSDSGSSGHWSVDVANGSSAPSSPATAEPESETVVPPDEGLDMELDQVLFDEPAPRKRRNSVKVAYRCLWPSCGKVLTSVVGIKRHIRTTHLCRGGDHERCSRSEEDFYYTEINQPQSPPPPLFPASSSSSLLPAQPSSLPPSPPGCDSEAAPPLPCGSSWQVQSEHSYQAPPPSHMVLPAPPTSCRLTTAPATCSRPGSTFRVRSVSVGEQWLQHQGAPCRRIRSEAKKCRKVYGIEHRDQWCTACRWKKACQRFLD</sequence>
<name>A0A3S2MUS3_ORYJA</name>
<gene>
    <name evidence="12" type="ORF">OJAV_G00026980</name>
</gene>
<dbReference type="GO" id="GO:0006357">
    <property type="term" value="P:regulation of transcription by RNA polymerase II"/>
    <property type="evidence" value="ECO:0007669"/>
    <property type="project" value="TreeGrafter"/>
</dbReference>
<evidence type="ECO:0000256" key="8">
    <source>
        <dbReference type="ARBA" id="ARBA00023242"/>
    </source>
</evidence>
<comment type="subcellular location">
    <subcellularLocation>
        <location evidence="1">Nucleus</location>
    </subcellularLocation>
</comment>
<keyword evidence="6" id="KW-0238">DNA-binding</keyword>
<feature type="compositionally biased region" description="Low complexity" evidence="10">
    <location>
        <begin position="348"/>
        <end position="361"/>
    </location>
</feature>
<feature type="compositionally biased region" description="Pro residues" evidence="10">
    <location>
        <begin position="202"/>
        <end position="213"/>
    </location>
</feature>
<dbReference type="GO" id="GO:0003700">
    <property type="term" value="F:DNA-binding transcription factor activity"/>
    <property type="evidence" value="ECO:0007669"/>
    <property type="project" value="TreeGrafter"/>
</dbReference>
<evidence type="ECO:0000256" key="6">
    <source>
        <dbReference type="ARBA" id="ARBA00023125"/>
    </source>
</evidence>
<evidence type="ECO:0000256" key="10">
    <source>
        <dbReference type="SAM" id="MobiDB-lite"/>
    </source>
</evidence>
<dbReference type="Proteomes" id="UP000283210">
    <property type="component" value="Chromosome 3"/>
</dbReference>
<evidence type="ECO:0000313" key="12">
    <source>
        <dbReference type="EMBL" id="RVE74922.1"/>
    </source>
</evidence>
<feature type="domain" description="C2H2-type" evidence="11">
    <location>
        <begin position="289"/>
        <end position="314"/>
    </location>
</feature>
<dbReference type="GO" id="GO:0005634">
    <property type="term" value="C:nucleus"/>
    <property type="evidence" value="ECO:0007669"/>
    <property type="project" value="UniProtKB-SubCell"/>
</dbReference>
<feature type="region of interest" description="Disordered" evidence="10">
    <location>
        <begin position="335"/>
        <end position="376"/>
    </location>
</feature>
<dbReference type="AlphaFoldDB" id="A0A3S2MUS3"/>
<keyword evidence="4" id="KW-0862">Zinc</keyword>
<protein>
    <recommendedName>
        <fullName evidence="11">C2H2-type domain-containing protein</fullName>
    </recommendedName>
</protein>
<dbReference type="PROSITE" id="PS00028">
    <property type="entry name" value="ZINC_FINGER_C2H2_1"/>
    <property type="match status" value="1"/>
</dbReference>
<proteinExistence type="predicted"/>
<evidence type="ECO:0000256" key="5">
    <source>
        <dbReference type="ARBA" id="ARBA00023015"/>
    </source>
</evidence>
<reference evidence="12 13" key="1">
    <citation type="submission" date="2018-11" db="EMBL/GenBank/DDBJ databases">
        <authorList>
            <person name="Lopez-Roques C."/>
            <person name="Donnadieu C."/>
            <person name="Bouchez O."/>
            <person name="Klopp C."/>
            <person name="Cabau C."/>
            <person name="Zahm M."/>
        </authorList>
    </citation>
    <scope>NUCLEOTIDE SEQUENCE [LARGE SCALE GENOMIC DNA]</scope>
    <source>
        <strain evidence="12">RS831</strain>
        <tissue evidence="12">Whole body</tissue>
    </source>
</reference>
<dbReference type="PANTHER" id="PTHR13006">
    <property type="entry name" value="PAPILLOMAVIRUS REGULATORY FACTOR PRF-1"/>
    <property type="match status" value="1"/>
</dbReference>